<feature type="compositionally biased region" description="Basic residues" evidence="1">
    <location>
        <begin position="60"/>
        <end position="72"/>
    </location>
</feature>
<organism evidence="3">
    <name type="scientific">Arundo donax</name>
    <name type="common">Giant reed</name>
    <name type="synonym">Donax arundinaceus</name>
    <dbReference type="NCBI Taxonomy" id="35708"/>
    <lineage>
        <taxon>Eukaryota</taxon>
        <taxon>Viridiplantae</taxon>
        <taxon>Streptophyta</taxon>
        <taxon>Embryophyta</taxon>
        <taxon>Tracheophyta</taxon>
        <taxon>Spermatophyta</taxon>
        <taxon>Magnoliopsida</taxon>
        <taxon>Liliopsida</taxon>
        <taxon>Poales</taxon>
        <taxon>Poaceae</taxon>
        <taxon>PACMAD clade</taxon>
        <taxon>Arundinoideae</taxon>
        <taxon>Arundineae</taxon>
        <taxon>Arundo</taxon>
    </lineage>
</organism>
<evidence type="ECO:0000256" key="1">
    <source>
        <dbReference type="SAM" id="MobiDB-lite"/>
    </source>
</evidence>
<feature type="signal peptide" evidence="2">
    <location>
        <begin position="1"/>
        <end position="23"/>
    </location>
</feature>
<feature type="region of interest" description="Disordered" evidence="1">
    <location>
        <begin position="44"/>
        <end position="139"/>
    </location>
</feature>
<name>A0A0A9ADE8_ARUDO</name>
<dbReference type="AlphaFoldDB" id="A0A0A9ADE8"/>
<evidence type="ECO:0000256" key="2">
    <source>
        <dbReference type="SAM" id="SignalP"/>
    </source>
</evidence>
<feature type="compositionally biased region" description="Low complexity" evidence="1">
    <location>
        <begin position="114"/>
        <end position="124"/>
    </location>
</feature>
<evidence type="ECO:0000313" key="3">
    <source>
        <dbReference type="EMBL" id="JAD47983.1"/>
    </source>
</evidence>
<reference evidence="3" key="2">
    <citation type="journal article" date="2015" name="Data Brief">
        <title>Shoot transcriptome of the giant reed, Arundo donax.</title>
        <authorList>
            <person name="Barrero R.A."/>
            <person name="Guerrero F.D."/>
            <person name="Moolhuijzen P."/>
            <person name="Goolsby J.A."/>
            <person name="Tidwell J."/>
            <person name="Bellgard S.E."/>
            <person name="Bellgard M.I."/>
        </authorList>
    </citation>
    <scope>NUCLEOTIDE SEQUENCE</scope>
    <source>
        <tissue evidence="3">Shoot tissue taken approximately 20 cm above the soil surface</tissue>
    </source>
</reference>
<feature type="chain" id="PRO_5002060203" evidence="2">
    <location>
        <begin position="24"/>
        <end position="330"/>
    </location>
</feature>
<feature type="compositionally biased region" description="Basic residues" evidence="1">
    <location>
        <begin position="208"/>
        <end position="218"/>
    </location>
</feature>
<feature type="compositionally biased region" description="Basic and acidic residues" evidence="1">
    <location>
        <begin position="246"/>
        <end position="260"/>
    </location>
</feature>
<sequence>MATRTSLCLRLLLVALAAAAVAAAGDQAKVGICHGRGCAAEAERGHQGAALPPGPGRAPGLRRGRHRPHGGRAQREPHLPLRVRARGRGPVAAVRRPRARPRRARPLPRRRQRGALQQPVLRAAPRARDAEPARRARRARPRWQGEGLLRARLVGARRLVPAFRRRVRRGLPPRPPPHAAVPGRHRRAVHGEHLPLHQLRQRPGQRPARVRAVRRRRAGGAGRRAGVHEPVRRHGGRAGGRAGEGGVRDNADRGDGDRVADGGACGRDTAERGGVQRQDRGESGTGRRHAETARRARGDVLVRPVRRGRQARGRVRAALRDLQGGREQGV</sequence>
<feature type="region of interest" description="Disordered" evidence="1">
    <location>
        <begin position="199"/>
        <end position="330"/>
    </location>
</feature>
<proteinExistence type="predicted"/>
<keyword evidence="2" id="KW-0732">Signal</keyword>
<protein>
    <submittedName>
        <fullName evidence="3">Uncharacterized protein</fullName>
    </submittedName>
</protein>
<reference evidence="3" key="1">
    <citation type="submission" date="2014-09" db="EMBL/GenBank/DDBJ databases">
        <authorList>
            <person name="Magalhaes I.L.F."/>
            <person name="Oliveira U."/>
            <person name="Santos F.R."/>
            <person name="Vidigal T.H.D.A."/>
            <person name="Brescovit A.D."/>
            <person name="Santos A.J."/>
        </authorList>
    </citation>
    <scope>NUCLEOTIDE SEQUENCE</scope>
    <source>
        <tissue evidence="3">Shoot tissue taken approximately 20 cm above the soil surface</tissue>
    </source>
</reference>
<feature type="compositionally biased region" description="Basic residues" evidence="1">
    <location>
        <begin position="95"/>
        <end position="113"/>
    </location>
</feature>
<feature type="compositionally biased region" description="Basic and acidic residues" evidence="1">
    <location>
        <begin position="288"/>
        <end position="300"/>
    </location>
</feature>
<feature type="compositionally biased region" description="Basic residues" evidence="1">
    <location>
        <begin position="304"/>
        <end position="317"/>
    </location>
</feature>
<dbReference type="EMBL" id="GBRH01249912">
    <property type="protein sequence ID" value="JAD47983.1"/>
    <property type="molecule type" value="Transcribed_RNA"/>
</dbReference>
<accession>A0A0A9ADE8</accession>